<dbReference type="InterPro" id="IPR001870">
    <property type="entry name" value="B30.2/SPRY"/>
</dbReference>
<keyword evidence="3" id="KW-1185">Reference proteome</keyword>
<dbReference type="PANTHER" id="PTHR24103">
    <property type="entry name" value="E3 UBIQUITIN-PROTEIN LIGASE TRIM"/>
    <property type="match status" value="1"/>
</dbReference>
<dbReference type="Gene3D" id="2.60.120.920">
    <property type="match status" value="1"/>
</dbReference>
<dbReference type="InterPro" id="IPR043136">
    <property type="entry name" value="B30.2/SPRY_sf"/>
</dbReference>
<dbReference type="SUPFAM" id="SSF49899">
    <property type="entry name" value="Concanavalin A-like lectins/glucanases"/>
    <property type="match status" value="1"/>
</dbReference>
<evidence type="ECO:0000313" key="2">
    <source>
        <dbReference type="Ensembl" id="ENSPMGP00000001696.1"/>
    </source>
</evidence>
<dbReference type="InterPro" id="IPR013320">
    <property type="entry name" value="ConA-like_dom_sf"/>
</dbReference>
<dbReference type="Pfam" id="PF00622">
    <property type="entry name" value="SPRY"/>
    <property type="match status" value="1"/>
</dbReference>
<dbReference type="Proteomes" id="UP000261520">
    <property type="component" value="Unplaced"/>
</dbReference>
<feature type="domain" description="B30.2/SPRY" evidence="1">
    <location>
        <begin position="29"/>
        <end position="227"/>
    </location>
</feature>
<organism evidence="2 3">
    <name type="scientific">Periophthalmus magnuspinnatus</name>
    <dbReference type="NCBI Taxonomy" id="409849"/>
    <lineage>
        <taxon>Eukaryota</taxon>
        <taxon>Metazoa</taxon>
        <taxon>Chordata</taxon>
        <taxon>Craniata</taxon>
        <taxon>Vertebrata</taxon>
        <taxon>Euteleostomi</taxon>
        <taxon>Actinopterygii</taxon>
        <taxon>Neopterygii</taxon>
        <taxon>Teleostei</taxon>
        <taxon>Neoteleostei</taxon>
        <taxon>Acanthomorphata</taxon>
        <taxon>Gobiaria</taxon>
        <taxon>Gobiiformes</taxon>
        <taxon>Gobioidei</taxon>
        <taxon>Gobiidae</taxon>
        <taxon>Oxudercinae</taxon>
        <taxon>Periophthalmus</taxon>
    </lineage>
</organism>
<protein>
    <recommendedName>
        <fullName evidence="1">B30.2/SPRY domain-containing protein</fullName>
    </recommendedName>
</protein>
<dbReference type="SMART" id="SM00449">
    <property type="entry name" value="SPRY"/>
    <property type="match status" value="1"/>
</dbReference>
<dbReference type="InterPro" id="IPR006574">
    <property type="entry name" value="PRY"/>
</dbReference>
<sequence length="227" mass="25185">NQNKMDLSTSHRLITLCLRRGNNILAQIRKKQHFFNRNCWTFFVSAVDVKLDPGTAHLWLILSEDGKAVRDGGQCQQQLPARTGRFDSFGSVVGAGSFSSGRAYWEVQVGDKSGWDLGVTSAKANRQGKLKLSPNGGYWAIVHYEGDKYAALTAPPVCVRLKHKPQKVGVFLDYDEGLVSFYNVTDSTHIYSFTKCSFDDGVLPYFSPHPEKNGKNAAPLVITQVNV</sequence>
<reference evidence="2" key="2">
    <citation type="submission" date="2025-09" db="UniProtKB">
        <authorList>
            <consortium name="Ensembl"/>
        </authorList>
    </citation>
    <scope>IDENTIFICATION</scope>
</reference>
<dbReference type="Ensembl" id="ENSPMGT00000001805.1">
    <property type="protein sequence ID" value="ENSPMGP00000001696.1"/>
    <property type="gene ID" value="ENSPMGG00000001528.1"/>
</dbReference>
<dbReference type="CDD" id="cd13733">
    <property type="entry name" value="SPRY_PRY_C-I_1"/>
    <property type="match status" value="1"/>
</dbReference>
<evidence type="ECO:0000259" key="1">
    <source>
        <dbReference type="PROSITE" id="PS50188"/>
    </source>
</evidence>
<dbReference type="PRINTS" id="PR01407">
    <property type="entry name" value="BUTYPHLNCDUF"/>
</dbReference>
<name>A0A3B3ZBB8_9GOBI</name>
<dbReference type="STRING" id="409849.ENSPMGP00000001696"/>
<dbReference type="AlphaFoldDB" id="A0A3B3ZBB8"/>
<dbReference type="PROSITE" id="PS50188">
    <property type="entry name" value="B302_SPRY"/>
    <property type="match status" value="1"/>
</dbReference>
<dbReference type="InterPro" id="IPR003879">
    <property type="entry name" value="Butyrophylin_SPRY"/>
</dbReference>
<dbReference type="SMART" id="SM00589">
    <property type="entry name" value="PRY"/>
    <property type="match status" value="1"/>
</dbReference>
<dbReference type="InterPro" id="IPR050143">
    <property type="entry name" value="TRIM/RBCC"/>
</dbReference>
<dbReference type="InterPro" id="IPR003877">
    <property type="entry name" value="SPRY_dom"/>
</dbReference>
<dbReference type="FunFam" id="2.60.120.920:FF:000004">
    <property type="entry name" value="Butyrophilin subfamily 1 member A1"/>
    <property type="match status" value="1"/>
</dbReference>
<reference evidence="2" key="1">
    <citation type="submission" date="2025-08" db="UniProtKB">
        <authorList>
            <consortium name="Ensembl"/>
        </authorList>
    </citation>
    <scope>IDENTIFICATION</scope>
</reference>
<proteinExistence type="predicted"/>
<evidence type="ECO:0000313" key="3">
    <source>
        <dbReference type="Proteomes" id="UP000261520"/>
    </source>
</evidence>
<accession>A0A3B3ZBB8</accession>
<dbReference type="Pfam" id="PF13765">
    <property type="entry name" value="PRY"/>
    <property type="match status" value="1"/>
</dbReference>